<reference evidence="5 6" key="1">
    <citation type="submission" date="2021-03" db="EMBL/GenBank/DDBJ databases">
        <title>Complete genome of Parasphingorhabdus_sp.JHSY0214.</title>
        <authorList>
            <person name="Yoo J.H."/>
            <person name="Bae J.W."/>
        </authorList>
    </citation>
    <scope>NUCLEOTIDE SEQUENCE [LARGE SCALE GENOMIC DNA]</scope>
    <source>
        <strain evidence="5 6">JHSY0214</strain>
    </source>
</reference>
<evidence type="ECO:0000259" key="4">
    <source>
        <dbReference type="SMART" id="SM00797"/>
    </source>
</evidence>
<name>A0ABX7T730_9SPHN</name>
<organism evidence="5 6">
    <name type="scientific">Parasphingorhabdus cellanae</name>
    <dbReference type="NCBI Taxonomy" id="2806553"/>
    <lineage>
        <taxon>Bacteria</taxon>
        <taxon>Pseudomonadati</taxon>
        <taxon>Pseudomonadota</taxon>
        <taxon>Alphaproteobacteria</taxon>
        <taxon>Sphingomonadales</taxon>
        <taxon>Sphingomonadaceae</taxon>
        <taxon>Parasphingorhabdus</taxon>
    </lineage>
</organism>
<dbReference type="PANTHER" id="PTHR43309:SF3">
    <property type="entry name" value="5-OXOPROLINASE SUBUNIT C"/>
    <property type="match status" value="1"/>
</dbReference>
<evidence type="ECO:0000313" key="5">
    <source>
        <dbReference type="EMBL" id="QTD55932.1"/>
    </source>
</evidence>
<dbReference type="InterPro" id="IPR052708">
    <property type="entry name" value="PxpC"/>
</dbReference>
<evidence type="ECO:0000313" key="6">
    <source>
        <dbReference type="Proteomes" id="UP000663923"/>
    </source>
</evidence>
<keyword evidence="2" id="KW-0378">Hydrolase</keyword>
<evidence type="ECO:0000256" key="2">
    <source>
        <dbReference type="ARBA" id="ARBA00022801"/>
    </source>
</evidence>
<dbReference type="SMART" id="SM00797">
    <property type="entry name" value="AHS2"/>
    <property type="match status" value="1"/>
</dbReference>
<keyword evidence="6" id="KW-1185">Reference proteome</keyword>
<dbReference type="InterPro" id="IPR029000">
    <property type="entry name" value="Cyclophilin-like_dom_sf"/>
</dbReference>
<dbReference type="RefSeq" id="WP_207987756.1">
    <property type="nucleotide sequence ID" value="NZ_CP071794.1"/>
</dbReference>
<evidence type="ECO:0000256" key="3">
    <source>
        <dbReference type="ARBA" id="ARBA00022840"/>
    </source>
</evidence>
<dbReference type="EMBL" id="CP071794">
    <property type="protein sequence ID" value="QTD55932.1"/>
    <property type="molecule type" value="Genomic_DNA"/>
</dbReference>
<proteinExistence type="predicted"/>
<dbReference type="Pfam" id="PF02626">
    <property type="entry name" value="CT_A_B"/>
    <property type="match status" value="1"/>
</dbReference>
<sequence>MTLTVVKPGLQTTLQGAPFSGHRHLGMPAAGAADCLSLALANHLVGNPPEAIAIELTLDDAKFTAEHPIVLALTGAAGFLRINGENRALHEPIYAKPGDEIHVGPAAQGCRSYLAVSGEIDAQYLLSGQSTYLGAGLGGFQGRALKANDTIKWTKGHRSTNTSKRTPGGLRPVISNKSIIRATIGPEISTLSSYSQKIFFEETYQIGPQTNRMGLSLQGAVLEQDSGSKMKSAPVFPGTIQCPPDGEPFLLGPDAQTTGGYPRVAQVIRSDRHLIGQLRPGSQIQLVQVSNERAIEIYRKKLALLTTWLGTISLW</sequence>
<dbReference type="InterPro" id="IPR003778">
    <property type="entry name" value="CT_A_B"/>
</dbReference>
<keyword evidence="1" id="KW-0547">Nucleotide-binding</keyword>
<feature type="domain" description="Carboxyltransferase" evidence="4">
    <location>
        <begin position="24"/>
        <end position="304"/>
    </location>
</feature>
<gene>
    <name evidence="5" type="ORF">J4G78_17410</name>
</gene>
<protein>
    <submittedName>
        <fullName evidence="5">Biotin-dependent carboxyltransferase</fullName>
    </submittedName>
</protein>
<evidence type="ECO:0000256" key="1">
    <source>
        <dbReference type="ARBA" id="ARBA00022741"/>
    </source>
</evidence>
<accession>A0ABX7T730</accession>
<dbReference type="Gene3D" id="2.40.100.10">
    <property type="entry name" value="Cyclophilin-like"/>
    <property type="match status" value="1"/>
</dbReference>
<keyword evidence="3" id="KW-0067">ATP-binding</keyword>
<dbReference type="Proteomes" id="UP000663923">
    <property type="component" value="Chromosome"/>
</dbReference>
<dbReference type="PANTHER" id="PTHR43309">
    <property type="entry name" value="5-OXOPROLINASE SUBUNIT C"/>
    <property type="match status" value="1"/>
</dbReference>